<keyword evidence="1" id="KW-0472">Membrane</keyword>
<comment type="caution">
    <text evidence="2">The sequence shown here is derived from an EMBL/GenBank/DDBJ whole genome shotgun (WGS) entry which is preliminary data.</text>
</comment>
<evidence type="ECO:0000313" key="2">
    <source>
        <dbReference type="EMBL" id="KAG1314248.1"/>
    </source>
</evidence>
<accession>A0A9P7BW62</accession>
<name>A0A9P7BW62_RHIOR</name>
<keyword evidence="1" id="KW-1133">Transmembrane helix</keyword>
<reference evidence="2" key="1">
    <citation type="journal article" date="2020" name="Microb. Genom.">
        <title>Genetic diversity of clinical and environmental Mucorales isolates obtained from an investigation of mucormycosis cases among solid organ transplant recipients.</title>
        <authorList>
            <person name="Nguyen M.H."/>
            <person name="Kaul D."/>
            <person name="Muto C."/>
            <person name="Cheng S.J."/>
            <person name="Richter R.A."/>
            <person name="Bruno V.M."/>
            <person name="Liu G."/>
            <person name="Beyhan S."/>
            <person name="Sundermann A.J."/>
            <person name="Mounaud S."/>
            <person name="Pasculle A.W."/>
            <person name="Nierman W.C."/>
            <person name="Driscoll E."/>
            <person name="Cumbie R."/>
            <person name="Clancy C.J."/>
            <person name="Dupont C.L."/>
        </authorList>
    </citation>
    <scope>NUCLEOTIDE SEQUENCE</scope>
    <source>
        <strain evidence="2">GL11</strain>
    </source>
</reference>
<gene>
    <name evidence="2" type="ORF">G6F64_001618</name>
</gene>
<dbReference type="AlphaFoldDB" id="A0A9P7BW62"/>
<proteinExistence type="predicted"/>
<keyword evidence="1" id="KW-0812">Transmembrane</keyword>
<evidence type="ECO:0000313" key="3">
    <source>
        <dbReference type="Proteomes" id="UP000716291"/>
    </source>
</evidence>
<dbReference type="EMBL" id="JAANQT010000128">
    <property type="protein sequence ID" value="KAG1314248.1"/>
    <property type="molecule type" value="Genomic_DNA"/>
</dbReference>
<sequence length="148" mass="17173">MRHKRYSKRSLKRKDHFIDLAQEAFEEADKEEEQKGVIGEVMEALIVKTGAPLMAEVISEQFKSQEIIEKRAAEMYERKTPSPSPDCLKEPVDEKLERIGVNDEDGHGSLISLAEYSWRLFRLLMLASLVGLICQFLNLHKKIPLYYY</sequence>
<feature type="transmembrane region" description="Helical" evidence="1">
    <location>
        <begin position="120"/>
        <end position="139"/>
    </location>
</feature>
<evidence type="ECO:0000256" key="1">
    <source>
        <dbReference type="SAM" id="Phobius"/>
    </source>
</evidence>
<protein>
    <submittedName>
        <fullName evidence="2">Uncharacterized protein</fullName>
    </submittedName>
</protein>
<keyword evidence="3" id="KW-1185">Reference proteome</keyword>
<dbReference type="Proteomes" id="UP000716291">
    <property type="component" value="Unassembled WGS sequence"/>
</dbReference>
<organism evidence="2 3">
    <name type="scientific">Rhizopus oryzae</name>
    <name type="common">Mucormycosis agent</name>
    <name type="synonym">Rhizopus arrhizus var. delemar</name>
    <dbReference type="NCBI Taxonomy" id="64495"/>
    <lineage>
        <taxon>Eukaryota</taxon>
        <taxon>Fungi</taxon>
        <taxon>Fungi incertae sedis</taxon>
        <taxon>Mucoromycota</taxon>
        <taxon>Mucoromycotina</taxon>
        <taxon>Mucoromycetes</taxon>
        <taxon>Mucorales</taxon>
        <taxon>Mucorineae</taxon>
        <taxon>Rhizopodaceae</taxon>
        <taxon>Rhizopus</taxon>
    </lineage>
</organism>